<evidence type="ECO:0000256" key="3">
    <source>
        <dbReference type="ARBA" id="ARBA00023078"/>
    </source>
</evidence>
<name>A0A0G0XTR5_9BACT</name>
<dbReference type="PROSITE" id="PS50293">
    <property type="entry name" value="TPR_REGION"/>
    <property type="match status" value="2"/>
</dbReference>
<dbReference type="Proteomes" id="UP000034190">
    <property type="component" value="Unassembled WGS sequence"/>
</dbReference>
<dbReference type="Pfam" id="PF13181">
    <property type="entry name" value="TPR_8"/>
    <property type="match status" value="1"/>
</dbReference>
<evidence type="ECO:0000256" key="1">
    <source>
        <dbReference type="ARBA" id="ARBA00022737"/>
    </source>
</evidence>
<feature type="repeat" description="TPR" evidence="4">
    <location>
        <begin position="142"/>
        <end position="175"/>
    </location>
</feature>
<protein>
    <submittedName>
        <fullName evidence="5">TPR Domain containing protein</fullName>
    </submittedName>
</protein>
<evidence type="ECO:0000256" key="4">
    <source>
        <dbReference type="PROSITE-ProRule" id="PRU00339"/>
    </source>
</evidence>
<organism evidence="5 6">
    <name type="scientific">Candidatus Falkowbacteria bacterium GW2011_GWA2_41_14</name>
    <dbReference type="NCBI Taxonomy" id="1618635"/>
    <lineage>
        <taxon>Bacteria</taxon>
        <taxon>Candidatus Falkowiibacteriota</taxon>
    </lineage>
</organism>
<dbReference type="SUPFAM" id="SSF48452">
    <property type="entry name" value="TPR-like"/>
    <property type="match status" value="1"/>
</dbReference>
<dbReference type="SMART" id="SM00028">
    <property type="entry name" value="TPR"/>
    <property type="match status" value="5"/>
</dbReference>
<dbReference type="InterPro" id="IPR019734">
    <property type="entry name" value="TPR_rpt"/>
</dbReference>
<evidence type="ECO:0000313" key="6">
    <source>
        <dbReference type="Proteomes" id="UP000034190"/>
    </source>
</evidence>
<dbReference type="AlphaFoldDB" id="A0A0G0XTR5"/>
<evidence type="ECO:0000313" key="5">
    <source>
        <dbReference type="EMBL" id="KKR91287.1"/>
    </source>
</evidence>
<reference evidence="5 6" key="1">
    <citation type="journal article" date="2015" name="Nature">
        <title>rRNA introns, odd ribosomes, and small enigmatic genomes across a large radiation of phyla.</title>
        <authorList>
            <person name="Brown C.T."/>
            <person name="Hug L.A."/>
            <person name="Thomas B.C."/>
            <person name="Sharon I."/>
            <person name="Castelle C.J."/>
            <person name="Singh A."/>
            <person name="Wilkins M.J."/>
            <person name="Williams K.H."/>
            <person name="Banfield J.F."/>
        </authorList>
    </citation>
    <scope>NUCLEOTIDE SEQUENCE [LARGE SCALE GENOMIC DNA]</scope>
</reference>
<dbReference type="PANTHER" id="PTHR44943:SF9">
    <property type="entry name" value="TPR-REPEAT-CONTAINING PROTEIN"/>
    <property type="match status" value="1"/>
</dbReference>
<feature type="repeat" description="TPR" evidence="4">
    <location>
        <begin position="176"/>
        <end position="209"/>
    </location>
</feature>
<evidence type="ECO:0000256" key="2">
    <source>
        <dbReference type="ARBA" id="ARBA00022803"/>
    </source>
</evidence>
<dbReference type="EMBL" id="LCAP01000010">
    <property type="protein sequence ID" value="KKR91287.1"/>
    <property type="molecule type" value="Genomic_DNA"/>
</dbReference>
<dbReference type="InterPro" id="IPR011990">
    <property type="entry name" value="TPR-like_helical_dom_sf"/>
</dbReference>
<dbReference type="InterPro" id="IPR051685">
    <property type="entry name" value="Ycf3/AcsC/BcsC/TPR_MFPF"/>
</dbReference>
<keyword evidence="2 4" id="KW-0802">TPR repeat</keyword>
<feature type="repeat" description="TPR" evidence="4">
    <location>
        <begin position="210"/>
        <end position="243"/>
    </location>
</feature>
<dbReference type="Gene3D" id="1.25.40.10">
    <property type="entry name" value="Tetratricopeptide repeat domain"/>
    <property type="match status" value="2"/>
</dbReference>
<keyword evidence="3" id="KW-0793">Thylakoid</keyword>
<gene>
    <name evidence="5" type="ORF">UU43_C0010G0001</name>
</gene>
<dbReference type="PROSITE" id="PS50005">
    <property type="entry name" value="TPR"/>
    <property type="match status" value="3"/>
</dbReference>
<comment type="caution">
    <text evidence="5">The sequence shown here is derived from an EMBL/GenBank/DDBJ whole genome shotgun (WGS) entry which is preliminary data.</text>
</comment>
<sequence>MYNIIPLLLILISLTVIITIVARKFSVLANLDIANIPAEKEAKFKERIISNRLKRNIIQWSVKLSRLFAPVVRGASGFFKTNLRKLYQLKNDYQTAVEGENLNTEQRAKQLFSQVEECKRRGDLALAENKCIEIIGLDSKNIAAFKELGRLYFEKKQYEEAKQTFEHVLKLKEDDEDIYENLAQIAREKGDLNEARDEYLRSININKQNAQTHFNLACIYRAMSKWPEAIRSLKKALKIEPANPKYLDTMLEISIIIKDKALALDAYQKLFKANPENNKIAEFKKQIDGL</sequence>
<accession>A0A0G0XTR5</accession>
<keyword evidence="1" id="KW-0677">Repeat</keyword>
<dbReference type="Pfam" id="PF13424">
    <property type="entry name" value="TPR_12"/>
    <property type="match status" value="1"/>
</dbReference>
<proteinExistence type="predicted"/>
<dbReference type="PANTHER" id="PTHR44943">
    <property type="entry name" value="CELLULOSE SYNTHASE OPERON PROTEIN C"/>
    <property type="match status" value="1"/>
</dbReference>